<dbReference type="PANTHER" id="PTHR14226">
    <property type="entry name" value="NEUROPATHY TARGET ESTERASE/SWISS CHEESE D.MELANOGASTER"/>
    <property type="match status" value="1"/>
</dbReference>
<evidence type="ECO:0000256" key="4">
    <source>
        <dbReference type="PROSITE-ProRule" id="PRU01161"/>
    </source>
</evidence>
<dbReference type="InterPro" id="IPR002641">
    <property type="entry name" value="PNPLA_dom"/>
</dbReference>
<dbReference type="PROSITE" id="PS51635">
    <property type="entry name" value="PNPLA"/>
    <property type="match status" value="1"/>
</dbReference>
<keyword evidence="1 4" id="KW-0378">Hydrolase</keyword>
<protein>
    <submittedName>
        <fullName evidence="6">NTE family protein</fullName>
    </submittedName>
</protein>
<gene>
    <name evidence="6" type="ORF">SAMN05421676_11322</name>
</gene>
<dbReference type="RefSeq" id="WP_177167348.1">
    <property type="nucleotide sequence ID" value="NZ_FOHJ01000013.1"/>
</dbReference>
<dbReference type="STRING" id="237682.SAMN05421676_11322"/>
<keyword evidence="2 4" id="KW-0442">Lipid degradation</keyword>
<reference evidence="7" key="1">
    <citation type="submission" date="2016-10" db="EMBL/GenBank/DDBJ databases">
        <authorList>
            <person name="Varghese N."/>
            <person name="Submissions S."/>
        </authorList>
    </citation>
    <scope>NUCLEOTIDE SEQUENCE [LARGE SCALE GENOMIC DNA]</scope>
    <source>
        <strain evidence="7">CGMCC 1.3566</strain>
    </source>
</reference>
<dbReference type="PANTHER" id="PTHR14226:SF29">
    <property type="entry name" value="NEUROPATHY TARGET ESTERASE SWS"/>
    <property type="match status" value="1"/>
</dbReference>
<sequence length="276" mass="30431">MKIGVALSGGAVPKFACIGVLKALEEEGIQISHIAGTSAGAIVAALYAYGYTPCQIEIQLQQLSNSHIDVDWKGISRRFLFFHRNLDGGVKGEKLQSLIHQLTGDDTFSACQIPCAVSTTDLRSQQTIVISSHLIKDFETLLDMPIDRGVRASASIPIMYQPVRWNDYILIDGGMLKNCPVDIVKGLGAEKVLAIDPISTFSNTEPYDDMSTILNQSMNILLEAQMREDYTKATMCLKPDLGDVGLFDFKQISRCVELGYSHTKERMDNLIETFSC</sequence>
<comment type="caution">
    <text evidence="4">Lacks conserved residue(s) required for the propagation of feature annotation.</text>
</comment>
<proteinExistence type="predicted"/>
<evidence type="ECO:0000259" key="5">
    <source>
        <dbReference type="PROSITE" id="PS51635"/>
    </source>
</evidence>
<feature type="short sequence motif" description="GXSXG" evidence="4">
    <location>
        <begin position="36"/>
        <end position="40"/>
    </location>
</feature>
<accession>A0A1I0IN82</accession>
<feature type="active site" description="Proton acceptor" evidence="4">
    <location>
        <position position="172"/>
    </location>
</feature>
<evidence type="ECO:0000256" key="3">
    <source>
        <dbReference type="ARBA" id="ARBA00023098"/>
    </source>
</evidence>
<dbReference type="EMBL" id="FOHJ01000013">
    <property type="protein sequence ID" value="SET98300.1"/>
    <property type="molecule type" value="Genomic_DNA"/>
</dbReference>
<evidence type="ECO:0000256" key="1">
    <source>
        <dbReference type="ARBA" id="ARBA00022801"/>
    </source>
</evidence>
<dbReference type="InterPro" id="IPR016035">
    <property type="entry name" value="Acyl_Trfase/lysoPLipase"/>
</dbReference>
<evidence type="ECO:0000256" key="2">
    <source>
        <dbReference type="ARBA" id="ARBA00022963"/>
    </source>
</evidence>
<feature type="active site" description="Nucleophile" evidence="4">
    <location>
        <position position="38"/>
    </location>
</feature>
<dbReference type="InterPro" id="IPR050301">
    <property type="entry name" value="NTE"/>
</dbReference>
<keyword evidence="3 4" id="KW-0443">Lipid metabolism</keyword>
<dbReference type="Pfam" id="PF01734">
    <property type="entry name" value="Patatin"/>
    <property type="match status" value="1"/>
</dbReference>
<dbReference type="GO" id="GO:0016787">
    <property type="term" value="F:hydrolase activity"/>
    <property type="evidence" value="ECO:0007669"/>
    <property type="project" value="UniProtKB-UniRule"/>
</dbReference>
<dbReference type="Gene3D" id="3.40.1090.10">
    <property type="entry name" value="Cytosolic phospholipase A2 catalytic domain"/>
    <property type="match status" value="1"/>
</dbReference>
<evidence type="ECO:0000313" key="6">
    <source>
        <dbReference type="EMBL" id="SET98300.1"/>
    </source>
</evidence>
<feature type="domain" description="PNPLA" evidence="5">
    <location>
        <begin position="5"/>
        <end position="185"/>
    </location>
</feature>
<keyword evidence="7" id="KW-1185">Reference proteome</keyword>
<evidence type="ECO:0000313" key="7">
    <source>
        <dbReference type="Proteomes" id="UP000199095"/>
    </source>
</evidence>
<dbReference type="GO" id="GO:0016042">
    <property type="term" value="P:lipid catabolic process"/>
    <property type="evidence" value="ECO:0007669"/>
    <property type="project" value="UniProtKB-UniRule"/>
</dbReference>
<feature type="short sequence motif" description="DGA/G" evidence="4">
    <location>
        <begin position="172"/>
        <end position="174"/>
    </location>
</feature>
<dbReference type="Proteomes" id="UP000199095">
    <property type="component" value="Unassembled WGS sequence"/>
</dbReference>
<organism evidence="6 7">
    <name type="scientific">Salinibacillus kushneri</name>
    <dbReference type="NCBI Taxonomy" id="237682"/>
    <lineage>
        <taxon>Bacteria</taxon>
        <taxon>Bacillati</taxon>
        <taxon>Bacillota</taxon>
        <taxon>Bacilli</taxon>
        <taxon>Bacillales</taxon>
        <taxon>Bacillaceae</taxon>
        <taxon>Salinibacillus</taxon>
    </lineage>
</organism>
<name>A0A1I0IN82_9BACI</name>
<dbReference type="SUPFAM" id="SSF52151">
    <property type="entry name" value="FabD/lysophospholipase-like"/>
    <property type="match status" value="1"/>
</dbReference>
<dbReference type="AlphaFoldDB" id="A0A1I0IN82"/>